<dbReference type="EMBL" id="LHXV01000047">
    <property type="protein sequence ID" value="KXB00510.1"/>
    <property type="molecule type" value="Genomic_DNA"/>
</dbReference>
<evidence type="ECO:0000313" key="2">
    <source>
        <dbReference type="Proteomes" id="UP000070344"/>
    </source>
</evidence>
<accession>A0A133V240</accession>
<dbReference type="AlphaFoldDB" id="A0A133V240"/>
<evidence type="ECO:0000313" key="1">
    <source>
        <dbReference type="EMBL" id="KXB00510.1"/>
    </source>
</evidence>
<reference evidence="1 2" key="1">
    <citation type="journal article" date="2016" name="Sci. Rep.">
        <title>Metabolic traits of an uncultured archaeal lineage -MSBL1- from brine pools of the Red Sea.</title>
        <authorList>
            <person name="Mwirichia R."/>
            <person name="Alam I."/>
            <person name="Rashid M."/>
            <person name="Vinu M."/>
            <person name="Ba-Alawi W."/>
            <person name="Anthony Kamau A."/>
            <person name="Kamanda Ngugi D."/>
            <person name="Goker M."/>
            <person name="Klenk H.P."/>
            <person name="Bajic V."/>
            <person name="Stingl U."/>
        </authorList>
    </citation>
    <scope>NUCLEOTIDE SEQUENCE [LARGE SCALE GENOMIC DNA]</scope>
    <source>
        <strain evidence="1">SCGC-AAA259O05</strain>
    </source>
</reference>
<gene>
    <name evidence="1" type="ORF">AKJ41_04005</name>
</gene>
<proteinExistence type="predicted"/>
<organism evidence="1 2">
    <name type="scientific">candidate division MSBL1 archaeon SCGC-AAA259O05</name>
    <dbReference type="NCBI Taxonomy" id="1698271"/>
    <lineage>
        <taxon>Archaea</taxon>
        <taxon>Methanobacteriati</taxon>
        <taxon>Methanobacteriota</taxon>
        <taxon>candidate division MSBL1</taxon>
    </lineage>
</organism>
<comment type="caution">
    <text evidence="1">The sequence shown here is derived from an EMBL/GenBank/DDBJ whole genome shotgun (WGS) entry which is preliminary data.</text>
</comment>
<name>A0A133V240_9EURY</name>
<protein>
    <submittedName>
        <fullName evidence="1">Uncharacterized protein</fullName>
    </submittedName>
</protein>
<keyword evidence="2" id="KW-1185">Reference proteome</keyword>
<dbReference type="Proteomes" id="UP000070344">
    <property type="component" value="Unassembled WGS sequence"/>
</dbReference>
<sequence length="125" mass="14705">MVKVFVTPDERVDLEAPIQMTEEQRRKFNHFFEERFDRVTIEEVKEESPPGPKGGVGKWTLDHYSLLLGSKDNEEIAEEIGKSEMSVRMKRGSFVPDFMAWAKEKGYAQTRDKDVIKEFFEEKRE</sequence>